<protein>
    <recommendedName>
        <fullName evidence="2">DUF2314 domain-containing protein</fullName>
    </recommendedName>
</protein>
<feature type="signal peptide" evidence="1">
    <location>
        <begin position="1"/>
        <end position="27"/>
    </location>
</feature>
<organism evidence="3 4">
    <name type="scientific">Mesorhizobium plurifarium</name>
    <dbReference type="NCBI Taxonomy" id="69974"/>
    <lineage>
        <taxon>Bacteria</taxon>
        <taxon>Pseudomonadati</taxon>
        <taxon>Pseudomonadota</taxon>
        <taxon>Alphaproteobacteria</taxon>
        <taxon>Hyphomicrobiales</taxon>
        <taxon>Phyllobacteriaceae</taxon>
        <taxon>Mesorhizobium</taxon>
    </lineage>
</organism>
<evidence type="ECO:0000256" key="1">
    <source>
        <dbReference type="SAM" id="SignalP"/>
    </source>
</evidence>
<gene>
    <name evidence="3" type="ORF">MPLDJ20_60190</name>
</gene>
<evidence type="ECO:0000313" key="3">
    <source>
        <dbReference type="EMBL" id="CDX43329.1"/>
    </source>
</evidence>
<evidence type="ECO:0000259" key="2">
    <source>
        <dbReference type="Pfam" id="PF10077"/>
    </source>
</evidence>
<proteinExistence type="predicted"/>
<dbReference type="Pfam" id="PF10077">
    <property type="entry name" value="DUF2314"/>
    <property type="match status" value="1"/>
</dbReference>
<dbReference type="Proteomes" id="UP000046373">
    <property type="component" value="Unassembled WGS sequence"/>
</dbReference>
<name>A0A090FNV1_MESPL</name>
<sequence>MTGGVMTIAVRIALCLLLALVPLHARAQSDDKAMMIASDDAEMAAAIEKARSSLDEFLALSDTPPPGTDKFKLKVMIADGNATEHFWVIPFKRTETGFVGILANEPEIVRNVVLGQNIEFTRDDISDWGYTKNGRQVGSFTVCVMLKKMSKEEAEYMRTQYGFDC</sequence>
<feature type="chain" id="PRO_5001856041" description="DUF2314 domain-containing protein" evidence="1">
    <location>
        <begin position="28"/>
        <end position="165"/>
    </location>
</feature>
<dbReference type="EMBL" id="CCNB01000043">
    <property type="protein sequence ID" value="CDX43329.1"/>
    <property type="molecule type" value="Genomic_DNA"/>
</dbReference>
<dbReference type="InterPro" id="IPR018756">
    <property type="entry name" value="DUF2314"/>
</dbReference>
<dbReference type="AlphaFoldDB" id="A0A090FNV1"/>
<evidence type="ECO:0000313" key="4">
    <source>
        <dbReference type="Proteomes" id="UP000046373"/>
    </source>
</evidence>
<keyword evidence="1" id="KW-0732">Signal</keyword>
<reference evidence="3 4" key="1">
    <citation type="submission" date="2014-08" db="EMBL/GenBank/DDBJ databases">
        <authorList>
            <person name="Moulin Lionel"/>
        </authorList>
    </citation>
    <scope>NUCLEOTIDE SEQUENCE [LARGE SCALE GENOMIC DNA]</scope>
</reference>
<accession>A0A090FNV1</accession>
<feature type="domain" description="DUF2314" evidence="2">
    <location>
        <begin position="40"/>
        <end position="164"/>
    </location>
</feature>